<keyword evidence="6" id="KW-0378">Hydrolase</keyword>
<gene>
    <name evidence="6" type="ORF">ANTHELSMS3_01710</name>
</gene>
<evidence type="ECO:0000259" key="5">
    <source>
        <dbReference type="PROSITE" id="PS50893"/>
    </source>
</evidence>
<name>A0A222E2E4_9RHOB</name>
<dbReference type="CDD" id="cd03293">
    <property type="entry name" value="ABC_NrtD_SsuB_transporters"/>
    <property type="match status" value="1"/>
</dbReference>
<dbReference type="SUPFAM" id="SSF52540">
    <property type="entry name" value="P-loop containing nucleoside triphosphate hydrolases"/>
    <property type="match status" value="1"/>
</dbReference>
<comment type="similarity">
    <text evidence="1">Belongs to the ABC transporter superfamily.</text>
</comment>
<dbReference type="InterPro" id="IPR027417">
    <property type="entry name" value="P-loop_NTPase"/>
</dbReference>
<dbReference type="GO" id="GO:0005524">
    <property type="term" value="F:ATP binding"/>
    <property type="evidence" value="ECO:0007669"/>
    <property type="project" value="UniProtKB-KW"/>
</dbReference>
<accession>A0A222E2E4</accession>
<dbReference type="EC" id="3.6.3.36" evidence="6"/>
<reference evidence="6 7" key="1">
    <citation type="submission" date="2017-07" db="EMBL/GenBank/DDBJ databases">
        <title>Genome Sequence of Antarctobacter heliothermus Strain SMS3 Isolated from a culture of the Diatom Skeletonema marinoi.</title>
        <authorList>
            <person name="Topel M."/>
            <person name="Pinder M.I.M."/>
            <person name="Johansson O.N."/>
            <person name="Kourtchenko O."/>
            <person name="Godhe A."/>
            <person name="Clarke A.K."/>
        </authorList>
    </citation>
    <scope>NUCLEOTIDE SEQUENCE [LARGE SCALE GENOMIC DNA]</scope>
    <source>
        <strain evidence="6 7">SMS3</strain>
    </source>
</reference>
<keyword evidence="3" id="KW-0547">Nucleotide-binding</keyword>
<dbReference type="InterPro" id="IPR003593">
    <property type="entry name" value="AAA+_ATPase"/>
</dbReference>
<evidence type="ECO:0000256" key="1">
    <source>
        <dbReference type="ARBA" id="ARBA00005417"/>
    </source>
</evidence>
<dbReference type="RefSeq" id="WP_094034479.1">
    <property type="nucleotide sequence ID" value="NZ_CP022540.1"/>
</dbReference>
<dbReference type="InterPro" id="IPR017871">
    <property type="entry name" value="ABC_transporter-like_CS"/>
</dbReference>
<feature type="domain" description="ABC transporter" evidence="5">
    <location>
        <begin position="15"/>
        <end position="246"/>
    </location>
</feature>
<dbReference type="Gene3D" id="3.40.50.300">
    <property type="entry name" value="P-loop containing nucleotide triphosphate hydrolases"/>
    <property type="match status" value="1"/>
</dbReference>
<dbReference type="SMART" id="SM00382">
    <property type="entry name" value="AAA"/>
    <property type="match status" value="1"/>
</dbReference>
<dbReference type="PROSITE" id="PS50893">
    <property type="entry name" value="ABC_TRANSPORTER_2"/>
    <property type="match status" value="1"/>
</dbReference>
<dbReference type="KEGG" id="aht:ANTHELSMS3_01710"/>
<dbReference type="AlphaFoldDB" id="A0A222E2E4"/>
<keyword evidence="7" id="KW-1185">Reference proteome</keyword>
<dbReference type="PROSITE" id="PS00211">
    <property type="entry name" value="ABC_TRANSPORTER_1"/>
    <property type="match status" value="1"/>
</dbReference>
<dbReference type="Proteomes" id="UP000203589">
    <property type="component" value="Chromosome"/>
</dbReference>
<dbReference type="InterPro" id="IPR050166">
    <property type="entry name" value="ABC_transporter_ATP-bind"/>
</dbReference>
<dbReference type="PANTHER" id="PTHR42788:SF13">
    <property type="entry name" value="ALIPHATIC SULFONATES IMPORT ATP-BINDING PROTEIN SSUB"/>
    <property type="match status" value="1"/>
</dbReference>
<evidence type="ECO:0000256" key="2">
    <source>
        <dbReference type="ARBA" id="ARBA00022448"/>
    </source>
</evidence>
<sequence>MDGSFQVSDAATPYVQINAVGKVYASPRGDVVALEDINLDIRPGEFVSIVGPSGCGKSTLFKCLAGLEPVTSGAMHVAGGPLSGPPESLGMVFQRDVLLDWRTILDNVLLQAEFRNLPKAKYRDRAAQLLQRFGLGGFEKMYPWELSGGMRQRASICRALLCDPDMLLMDEPFGALDAMTRDDLNLELTRIWQGSEKTVLFITHSIAEAVYLSDRVVMMSRSPGEIVDVIDIDLPRPRPLSIRETPEFGAYTQKIRHHFAELGILKE</sequence>
<keyword evidence="2" id="KW-0813">Transport</keyword>
<dbReference type="OrthoDB" id="9802264at2"/>
<dbReference type="GO" id="GO:0016887">
    <property type="term" value="F:ATP hydrolysis activity"/>
    <property type="evidence" value="ECO:0007669"/>
    <property type="project" value="InterPro"/>
</dbReference>
<dbReference type="PANTHER" id="PTHR42788">
    <property type="entry name" value="TAURINE IMPORT ATP-BINDING PROTEIN-RELATED"/>
    <property type="match status" value="1"/>
</dbReference>
<evidence type="ECO:0000313" key="7">
    <source>
        <dbReference type="Proteomes" id="UP000203589"/>
    </source>
</evidence>
<dbReference type="Pfam" id="PF00005">
    <property type="entry name" value="ABC_tran"/>
    <property type="match status" value="1"/>
</dbReference>
<keyword evidence="4 6" id="KW-0067">ATP-binding</keyword>
<evidence type="ECO:0000313" key="6">
    <source>
        <dbReference type="EMBL" id="ASP20399.1"/>
    </source>
</evidence>
<proteinExistence type="inferred from homology"/>
<evidence type="ECO:0000256" key="4">
    <source>
        <dbReference type="ARBA" id="ARBA00022840"/>
    </source>
</evidence>
<protein>
    <submittedName>
        <fullName evidence="6">Taurine transporter ATP-binding subunit</fullName>
        <ecNumber evidence="6">3.6.3.36</ecNumber>
    </submittedName>
</protein>
<evidence type="ECO:0000256" key="3">
    <source>
        <dbReference type="ARBA" id="ARBA00022741"/>
    </source>
</evidence>
<dbReference type="InterPro" id="IPR003439">
    <property type="entry name" value="ABC_transporter-like_ATP-bd"/>
</dbReference>
<organism evidence="6 7">
    <name type="scientific">Antarctobacter heliothermus</name>
    <dbReference type="NCBI Taxonomy" id="74033"/>
    <lineage>
        <taxon>Bacteria</taxon>
        <taxon>Pseudomonadati</taxon>
        <taxon>Pseudomonadota</taxon>
        <taxon>Alphaproteobacteria</taxon>
        <taxon>Rhodobacterales</taxon>
        <taxon>Roseobacteraceae</taxon>
        <taxon>Antarctobacter</taxon>
    </lineage>
</organism>
<dbReference type="EMBL" id="CP022540">
    <property type="protein sequence ID" value="ASP20399.1"/>
    <property type="molecule type" value="Genomic_DNA"/>
</dbReference>